<gene>
    <name evidence="1" type="ORF">GOARA_021_01430</name>
</gene>
<dbReference type="EMBL" id="BAEE01000021">
    <property type="protein sequence ID" value="GAB08905.1"/>
    <property type="molecule type" value="Genomic_DNA"/>
</dbReference>
<organism evidence="1 2">
    <name type="scientific">Gordonia araii NBRC 100433</name>
    <dbReference type="NCBI Taxonomy" id="1073574"/>
    <lineage>
        <taxon>Bacteria</taxon>
        <taxon>Bacillati</taxon>
        <taxon>Actinomycetota</taxon>
        <taxon>Actinomycetes</taxon>
        <taxon>Mycobacteriales</taxon>
        <taxon>Gordoniaceae</taxon>
        <taxon>Gordonia</taxon>
    </lineage>
</organism>
<dbReference type="RefSeq" id="WP_007320982.1">
    <property type="nucleotide sequence ID" value="NZ_BAEE01000021.1"/>
</dbReference>
<evidence type="ECO:0000313" key="1">
    <source>
        <dbReference type="EMBL" id="GAB08905.1"/>
    </source>
</evidence>
<sequence>MTVAARVAGVDLSGLEVDVGVLRTAHTGLGERWADAVGLTARAQDLGLRDEPTGIAAELPERLRADLDALGHILEAAEAALDGLTAVCGKLAAALGDAIDDIADVFDEREGAVVADPVDPAVDAARAGAARIDAALGKLDGELVLIGGR</sequence>
<reference evidence="1 2" key="1">
    <citation type="submission" date="2011-11" db="EMBL/GenBank/DDBJ databases">
        <title>Whole genome shotgun sequence of Gordonia araii NBRC 100433.</title>
        <authorList>
            <person name="Yoshida Y."/>
            <person name="Hosoyama A."/>
            <person name="Tsuchikane K."/>
            <person name="Katsumata H."/>
            <person name="Yamazaki S."/>
            <person name="Fujita N."/>
        </authorList>
    </citation>
    <scope>NUCLEOTIDE SEQUENCE [LARGE SCALE GENOMIC DNA]</scope>
    <source>
        <strain evidence="1 2">NBRC 100433</strain>
    </source>
</reference>
<dbReference type="STRING" id="1073574.GOARA_021_01430"/>
<comment type="caution">
    <text evidence="1">The sequence shown here is derived from an EMBL/GenBank/DDBJ whole genome shotgun (WGS) entry which is preliminary data.</text>
</comment>
<name>G7GZ80_9ACTN</name>
<dbReference type="Proteomes" id="UP000035088">
    <property type="component" value="Unassembled WGS sequence"/>
</dbReference>
<proteinExistence type="predicted"/>
<protein>
    <submittedName>
        <fullName evidence="1">Uncharacterized protein</fullName>
    </submittedName>
</protein>
<dbReference type="AlphaFoldDB" id="G7GZ80"/>
<evidence type="ECO:0000313" key="2">
    <source>
        <dbReference type="Proteomes" id="UP000035088"/>
    </source>
</evidence>
<accession>G7GZ80</accession>
<keyword evidence="2" id="KW-1185">Reference proteome</keyword>
<dbReference type="OrthoDB" id="9980115at2"/>